<dbReference type="EMBL" id="KQ971334">
    <property type="protein sequence ID" value="KYB28267.1"/>
    <property type="molecule type" value="Genomic_DNA"/>
</dbReference>
<dbReference type="AlphaFoldDB" id="A0A139WKD0"/>
<dbReference type="InParanoid" id="A0A139WKD0"/>
<evidence type="ECO:0000256" key="1">
    <source>
        <dbReference type="SAM" id="MobiDB-lite"/>
    </source>
</evidence>
<feature type="chain" id="PRO_5007300077" evidence="2">
    <location>
        <begin position="20"/>
        <end position="254"/>
    </location>
</feature>
<dbReference type="PROSITE" id="PS51257">
    <property type="entry name" value="PROKAR_LIPOPROTEIN"/>
    <property type="match status" value="1"/>
</dbReference>
<proteinExistence type="predicted"/>
<reference evidence="3 4" key="2">
    <citation type="journal article" date="2010" name="Nucleic Acids Res.">
        <title>BeetleBase in 2010: revisions to provide comprehensive genomic information for Tribolium castaneum.</title>
        <authorList>
            <person name="Kim H.S."/>
            <person name="Murphy T."/>
            <person name="Xia J."/>
            <person name="Caragea D."/>
            <person name="Park Y."/>
            <person name="Beeman R.W."/>
            <person name="Lorenzen M.D."/>
            <person name="Butcher S."/>
            <person name="Manak J.R."/>
            <person name="Brown S.J."/>
        </authorList>
    </citation>
    <scope>NUCLEOTIDE SEQUENCE [LARGE SCALE GENOMIC DNA]</scope>
    <source>
        <strain evidence="3 4">Georgia GA2</strain>
    </source>
</reference>
<protein>
    <submittedName>
        <fullName evidence="3">Uncharacterized protein</fullName>
    </submittedName>
</protein>
<dbReference type="OrthoDB" id="6783036at2759"/>
<organism evidence="3 4">
    <name type="scientific">Tribolium castaneum</name>
    <name type="common">Red flour beetle</name>
    <dbReference type="NCBI Taxonomy" id="7070"/>
    <lineage>
        <taxon>Eukaryota</taxon>
        <taxon>Metazoa</taxon>
        <taxon>Ecdysozoa</taxon>
        <taxon>Arthropoda</taxon>
        <taxon>Hexapoda</taxon>
        <taxon>Insecta</taxon>
        <taxon>Pterygota</taxon>
        <taxon>Neoptera</taxon>
        <taxon>Endopterygota</taxon>
        <taxon>Coleoptera</taxon>
        <taxon>Polyphaga</taxon>
        <taxon>Cucujiformia</taxon>
        <taxon>Tenebrionidae</taxon>
        <taxon>Tenebrionidae incertae sedis</taxon>
        <taxon>Tribolium</taxon>
    </lineage>
</organism>
<evidence type="ECO:0000313" key="3">
    <source>
        <dbReference type="EMBL" id="KYB28267.1"/>
    </source>
</evidence>
<accession>A0A139WKD0</accession>
<evidence type="ECO:0000256" key="2">
    <source>
        <dbReference type="SAM" id="SignalP"/>
    </source>
</evidence>
<dbReference type="KEGG" id="tca:103312301"/>
<keyword evidence="4" id="KW-1185">Reference proteome</keyword>
<keyword evidence="2" id="KW-0732">Signal</keyword>
<reference evidence="3 4" key="1">
    <citation type="journal article" date="2008" name="Nature">
        <title>The genome of the model beetle and pest Tribolium castaneum.</title>
        <authorList>
            <consortium name="Tribolium Genome Sequencing Consortium"/>
            <person name="Richards S."/>
            <person name="Gibbs R.A."/>
            <person name="Weinstock G.M."/>
            <person name="Brown S.J."/>
            <person name="Denell R."/>
            <person name="Beeman R.W."/>
            <person name="Gibbs R."/>
            <person name="Beeman R.W."/>
            <person name="Brown S.J."/>
            <person name="Bucher G."/>
            <person name="Friedrich M."/>
            <person name="Grimmelikhuijzen C.J."/>
            <person name="Klingler M."/>
            <person name="Lorenzen M."/>
            <person name="Richards S."/>
            <person name="Roth S."/>
            <person name="Schroder R."/>
            <person name="Tautz D."/>
            <person name="Zdobnov E.M."/>
            <person name="Muzny D."/>
            <person name="Gibbs R.A."/>
            <person name="Weinstock G.M."/>
            <person name="Attaway T."/>
            <person name="Bell S."/>
            <person name="Buhay C.J."/>
            <person name="Chandrabose M.N."/>
            <person name="Chavez D."/>
            <person name="Clerk-Blankenburg K.P."/>
            <person name="Cree A."/>
            <person name="Dao M."/>
            <person name="Davis C."/>
            <person name="Chacko J."/>
            <person name="Dinh H."/>
            <person name="Dugan-Rocha S."/>
            <person name="Fowler G."/>
            <person name="Garner T.T."/>
            <person name="Garnes J."/>
            <person name="Gnirke A."/>
            <person name="Hawes A."/>
            <person name="Hernandez J."/>
            <person name="Hines S."/>
            <person name="Holder M."/>
            <person name="Hume J."/>
            <person name="Jhangiani S.N."/>
            <person name="Joshi V."/>
            <person name="Khan Z.M."/>
            <person name="Jackson L."/>
            <person name="Kovar C."/>
            <person name="Kowis A."/>
            <person name="Lee S."/>
            <person name="Lewis L.R."/>
            <person name="Margolis J."/>
            <person name="Morgan M."/>
            <person name="Nazareth L.V."/>
            <person name="Nguyen N."/>
            <person name="Okwuonu G."/>
            <person name="Parker D."/>
            <person name="Richards S."/>
            <person name="Ruiz S.J."/>
            <person name="Santibanez J."/>
            <person name="Savard J."/>
            <person name="Scherer S.E."/>
            <person name="Schneider B."/>
            <person name="Sodergren E."/>
            <person name="Tautz D."/>
            <person name="Vattahil S."/>
            <person name="Villasana D."/>
            <person name="White C.S."/>
            <person name="Wright R."/>
            <person name="Park Y."/>
            <person name="Beeman R.W."/>
            <person name="Lord J."/>
            <person name="Oppert B."/>
            <person name="Lorenzen M."/>
            <person name="Brown S."/>
            <person name="Wang L."/>
            <person name="Savard J."/>
            <person name="Tautz D."/>
            <person name="Richards S."/>
            <person name="Weinstock G."/>
            <person name="Gibbs R.A."/>
            <person name="Liu Y."/>
            <person name="Worley K."/>
            <person name="Weinstock G."/>
            <person name="Elsik C.G."/>
            <person name="Reese J.T."/>
            <person name="Elhaik E."/>
            <person name="Landan G."/>
            <person name="Graur D."/>
            <person name="Arensburger P."/>
            <person name="Atkinson P."/>
            <person name="Beeman R.W."/>
            <person name="Beidler J."/>
            <person name="Brown S.J."/>
            <person name="Demuth J.P."/>
            <person name="Drury D.W."/>
            <person name="Du Y.Z."/>
            <person name="Fujiwara H."/>
            <person name="Lorenzen M."/>
            <person name="Maselli V."/>
            <person name="Osanai M."/>
            <person name="Park Y."/>
            <person name="Robertson H.M."/>
            <person name="Tu Z."/>
            <person name="Wang J.J."/>
            <person name="Wang S."/>
            <person name="Richards S."/>
            <person name="Song H."/>
            <person name="Zhang L."/>
            <person name="Sodergren E."/>
            <person name="Werner D."/>
            <person name="Stanke M."/>
            <person name="Morgenstern B."/>
            <person name="Solovyev V."/>
            <person name="Kosarev P."/>
            <person name="Brown G."/>
            <person name="Chen H.C."/>
            <person name="Ermolaeva O."/>
            <person name="Hlavina W."/>
            <person name="Kapustin Y."/>
            <person name="Kiryutin B."/>
            <person name="Kitts P."/>
            <person name="Maglott D."/>
            <person name="Pruitt K."/>
            <person name="Sapojnikov V."/>
            <person name="Souvorov A."/>
            <person name="Mackey A.J."/>
            <person name="Waterhouse R.M."/>
            <person name="Wyder S."/>
            <person name="Zdobnov E.M."/>
            <person name="Zdobnov E.M."/>
            <person name="Wyder S."/>
            <person name="Kriventseva E.V."/>
            <person name="Kadowaki T."/>
            <person name="Bork P."/>
            <person name="Aranda M."/>
            <person name="Bao R."/>
            <person name="Beermann A."/>
            <person name="Berns N."/>
            <person name="Bolognesi R."/>
            <person name="Bonneton F."/>
            <person name="Bopp D."/>
            <person name="Brown S.J."/>
            <person name="Bucher G."/>
            <person name="Butts T."/>
            <person name="Chaumot A."/>
            <person name="Denell R.E."/>
            <person name="Ferrier D.E."/>
            <person name="Friedrich M."/>
            <person name="Gordon C.M."/>
            <person name="Jindra M."/>
            <person name="Klingler M."/>
            <person name="Lan Q."/>
            <person name="Lattorff H.M."/>
            <person name="Laudet V."/>
            <person name="von Levetsow C."/>
            <person name="Liu Z."/>
            <person name="Lutz R."/>
            <person name="Lynch J.A."/>
            <person name="da Fonseca R.N."/>
            <person name="Posnien N."/>
            <person name="Reuter R."/>
            <person name="Roth S."/>
            <person name="Savard J."/>
            <person name="Schinko J.B."/>
            <person name="Schmitt C."/>
            <person name="Schoppmeier M."/>
            <person name="Schroder R."/>
            <person name="Shippy T.D."/>
            <person name="Simonnet F."/>
            <person name="Marques-Souza H."/>
            <person name="Tautz D."/>
            <person name="Tomoyasu Y."/>
            <person name="Trauner J."/>
            <person name="Van der Zee M."/>
            <person name="Vervoort M."/>
            <person name="Wittkopp N."/>
            <person name="Wimmer E.A."/>
            <person name="Yang X."/>
            <person name="Jones A.K."/>
            <person name="Sattelle D.B."/>
            <person name="Ebert P.R."/>
            <person name="Nelson D."/>
            <person name="Scott J.G."/>
            <person name="Beeman R.W."/>
            <person name="Muthukrishnan S."/>
            <person name="Kramer K.J."/>
            <person name="Arakane Y."/>
            <person name="Beeman R.W."/>
            <person name="Zhu Q."/>
            <person name="Hogenkamp D."/>
            <person name="Dixit R."/>
            <person name="Oppert B."/>
            <person name="Jiang H."/>
            <person name="Zou Z."/>
            <person name="Marshall J."/>
            <person name="Elpidina E."/>
            <person name="Vinokurov K."/>
            <person name="Oppert C."/>
            <person name="Zou Z."/>
            <person name="Evans J."/>
            <person name="Lu Z."/>
            <person name="Zhao P."/>
            <person name="Sumathipala N."/>
            <person name="Altincicek B."/>
            <person name="Vilcinskas A."/>
            <person name="Williams M."/>
            <person name="Hultmark D."/>
            <person name="Hetru C."/>
            <person name="Jiang H."/>
            <person name="Grimmelikhuijzen C.J."/>
            <person name="Hauser F."/>
            <person name="Cazzamali G."/>
            <person name="Williamson M."/>
            <person name="Park Y."/>
            <person name="Li B."/>
            <person name="Tanaka Y."/>
            <person name="Predel R."/>
            <person name="Neupert S."/>
            <person name="Schachtner J."/>
            <person name="Verleyen P."/>
            <person name="Raible F."/>
            <person name="Bork P."/>
            <person name="Friedrich M."/>
            <person name="Walden K.K."/>
            <person name="Robertson H.M."/>
            <person name="Angeli S."/>
            <person name="Foret S."/>
            <person name="Bucher G."/>
            <person name="Schuetz S."/>
            <person name="Maleszka R."/>
            <person name="Wimmer E.A."/>
            <person name="Beeman R.W."/>
            <person name="Lorenzen M."/>
            <person name="Tomoyasu Y."/>
            <person name="Miller S.C."/>
            <person name="Grossmann D."/>
            <person name="Bucher G."/>
        </authorList>
    </citation>
    <scope>NUCLEOTIDE SEQUENCE [LARGE SCALE GENOMIC DNA]</scope>
    <source>
        <strain evidence="3 4">Georgia GA2</strain>
    </source>
</reference>
<feature type="signal peptide" evidence="2">
    <location>
        <begin position="1"/>
        <end position="19"/>
    </location>
</feature>
<feature type="compositionally biased region" description="Low complexity" evidence="1">
    <location>
        <begin position="55"/>
        <end position="73"/>
    </location>
</feature>
<evidence type="ECO:0000313" key="4">
    <source>
        <dbReference type="Proteomes" id="UP000007266"/>
    </source>
</evidence>
<feature type="region of interest" description="Disordered" evidence="1">
    <location>
        <begin position="55"/>
        <end position="76"/>
    </location>
</feature>
<dbReference type="Proteomes" id="UP000007266">
    <property type="component" value="Linkage group 3"/>
</dbReference>
<gene>
    <name evidence="3" type="primary">AUGUSTUS-3.0.2_32680</name>
    <name evidence="3" type="ORF">TcasGA2_TC032680</name>
</gene>
<sequence length="254" mass="28132">MKVFVWFVTILAHFSTIYACCNSCNTCHQQCATVVCVNQCQLTCCNTTTPCPSTTKAPTSVTTSRSTSTTKVTPRPERLETHESKMHMNVTSTNVINNMNTMNVNININKTIDNNIVSTKSRQQPTETRTIVVPKLVPVTILVPTNTTTPVTPTTTTTSTAKPHSEKCCIVIIPCVSYGCNPYHYRCHGCHGSYGYVPLNPCSSGCHKKETWDREKCHLGQCVSHKVDCSYCGHDFYQTYGGYSRCHGCFQGYG</sequence>
<name>A0A139WKD0_TRICA</name>